<dbReference type="InterPro" id="IPR012337">
    <property type="entry name" value="RNaseH-like_sf"/>
</dbReference>
<keyword evidence="4" id="KW-1185">Reference proteome</keyword>
<feature type="compositionally biased region" description="Low complexity" evidence="1">
    <location>
        <begin position="29"/>
        <end position="44"/>
    </location>
</feature>
<dbReference type="Pfam" id="PF05699">
    <property type="entry name" value="Dimer_Tnp_hAT"/>
    <property type="match status" value="1"/>
</dbReference>
<protein>
    <recommendedName>
        <fullName evidence="2">TTF-type domain-containing protein</fullName>
    </recommendedName>
</protein>
<reference evidence="3" key="1">
    <citation type="submission" date="2025-08" db="UniProtKB">
        <authorList>
            <consortium name="Ensembl"/>
        </authorList>
    </citation>
    <scope>IDENTIFICATION</scope>
</reference>
<dbReference type="GeneTree" id="ENSGT00940000162068"/>
<dbReference type="SUPFAM" id="SSF53098">
    <property type="entry name" value="Ribonuclease H-like"/>
    <property type="match status" value="1"/>
</dbReference>
<proteinExistence type="predicted"/>
<dbReference type="PANTHER" id="PTHR45749:SF21">
    <property type="entry name" value="DUF4371 DOMAIN-CONTAINING PROTEIN"/>
    <property type="match status" value="1"/>
</dbReference>
<dbReference type="Ensembl" id="ENSCCRT00000190047.1">
    <property type="protein sequence ID" value="ENSCCRP00000178869.1"/>
    <property type="gene ID" value="ENSCCRG00000054366.1"/>
</dbReference>
<dbReference type="InterPro" id="IPR006580">
    <property type="entry name" value="Znf_TTF"/>
</dbReference>
<name>A0A9J8D9N6_CYPCA</name>
<evidence type="ECO:0000259" key="2">
    <source>
        <dbReference type="SMART" id="SM00597"/>
    </source>
</evidence>
<dbReference type="PANTHER" id="PTHR45749">
    <property type="match status" value="1"/>
</dbReference>
<evidence type="ECO:0000313" key="3">
    <source>
        <dbReference type="Ensembl" id="ENSCCRP00000178869.1"/>
    </source>
</evidence>
<dbReference type="Pfam" id="PF14291">
    <property type="entry name" value="DUF4371"/>
    <property type="match status" value="1"/>
</dbReference>
<dbReference type="OMA" id="EQFSCHL"/>
<dbReference type="AlphaFoldDB" id="A0A9J8D9N6"/>
<dbReference type="Proteomes" id="UP001108240">
    <property type="component" value="Unplaced"/>
</dbReference>
<dbReference type="InterPro" id="IPR008906">
    <property type="entry name" value="HATC_C_dom"/>
</dbReference>
<feature type="domain" description="TTF-type" evidence="2">
    <location>
        <begin position="97"/>
        <end position="187"/>
    </location>
</feature>
<accession>A0A9J8D9N6</accession>
<feature type="region of interest" description="Disordered" evidence="1">
    <location>
        <begin position="21"/>
        <end position="46"/>
    </location>
</feature>
<evidence type="ECO:0000313" key="4">
    <source>
        <dbReference type="Proteomes" id="UP001108240"/>
    </source>
</evidence>
<dbReference type="SMART" id="SM00597">
    <property type="entry name" value="ZnF_TTF"/>
    <property type="match status" value="1"/>
</dbReference>
<reference evidence="3" key="2">
    <citation type="submission" date="2025-09" db="UniProtKB">
        <authorList>
            <consortium name="Ensembl"/>
        </authorList>
    </citation>
    <scope>IDENTIFICATION</scope>
</reference>
<evidence type="ECO:0000256" key="1">
    <source>
        <dbReference type="SAM" id="MobiDB-lite"/>
    </source>
</evidence>
<dbReference type="InterPro" id="IPR025398">
    <property type="entry name" value="DUF4371"/>
</dbReference>
<dbReference type="GO" id="GO:0046983">
    <property type="term" value="F:protein dimerization activity"/>
    <property type="evidence" value="ECO:0007669"/>
    <property type="project" value="InterPro"/>
</dbReference>
<sequence>MSQKRISEFFKNPKNIKVSRTSVEDDLATTNSVSSSTTGNPVNVGPAVQSANVKPTSAVTVPADGAAKTAVSLGLLVDPFQPNDFNFPSRRFGTESFARSFNSGWFQRWKWLHYVKETDKALCFTCCSAKKLIIEDRTRANATFVKGGFRNWRKAVEKFREHERSSFHLESMNKIAALGSTPINALMSDIVAKEQKTARMVLELAFKSIKFLAREGLPLRGHSHRDGVLWQLMLERTSSLPAAREWLLRKENWMSDTLQNEILERFAHAVQPKTVAGASDSHYYGLTADGTTDTTSSEQFSCHLYYVDPNLSQQSVFLGFYNPPDTTSETLFLCIKDIFCRLNLPLEKLQGYCFDGASNMSGRFSGVQARLKEVCPGSLYVHCCNHALDLALQEVARDVRLVADALNFVQSVATLIRESAKRQNVYRSFFGDEDVVCNILGLCPTRWCVRTKAISRICHAYGPILETLFTLQQDPGIRGEIQAKVAGLLKQAKKGRTVFGLLCCEAVFGPCEAVARSLQSAQASVSGALQCIYTLKECICALGDERAVEEILTKTKTCASANNLKLLPDSSRTPARFHSTTAVEDIVSEKGELLWRREYYEALDLVTSEIERRFDQADMTIAAQREQILMDSAKGTVCTEAELSSLQLPSNMDRASLHLQLRMLGDLTKKETLRTVQELGLYVSNLQPQSRGLFKEMEKLLQLCFCLPVSTASSERSFSALRRLKTWLRNSITQKRLTHTALLNVHRDILDRINVQDLMREFISVTPEQNKSNQSYDIIA</sequence>
<organism evidence="3 4">
    <name type="scientific">Cyprinus carpio carpio</name>
    <dbReference type="NCBI Taxonomy" id="630221"/>
    <lineage>
        <taxon>Eukaryota</taxon>
        <taxon>Metazoa</taxon>
        <taxon>Chordata</taxon>
        <taxon>Craniata</taxon>
        <taxon>Vertebrata</taxon>
        <taxon>Euteleostomi</taxon>
        <taxon>Actinopterygii</taxon>
        <taxon>Neopterygii</taxon>
        <taxon>Teleostei</taxon>
        <taxon>Ostariophysi</taxon>
        <taxon>Cypriniformes</taxon>
        <taxon>Cyprinidae</taxon>
        <taxon>Cyprininae</taxon>
        <taxon>Cyprinus</taxon>
    </lineage>
</organism>